<comment type="caution">
    <text evidence="10">The sequence shown here is derived from an EMBL/GenBank/DDBJ whole genome shotgun (WGS) entry which is preliminary data.</text>
</comment>
<keyword evidence="3" id="KW-0813">Transport</keyword>
<proteinExistence type="inferred from homology"/>
<evidence type="ECO:0000256" key="3">
    <source>
        <dbReference type="ARBA" id="ARBA00022448"/>
    </source>
</evidence>
<evidence type="ECO:0000256" key="7">
    <source>
        <dbReference type="ARBA" id="ARBA00023136"/>
    </source>
</evidence>
<keyword evidence="11" id="KW-1185">Reference proteome</keyword>
<accession>A0A7J5C411</accession>
<feature type="transmembrane region" description="Helical" evidence="9">
    <location>
        <begin position="231"/>
        <end position="255"/>
    </location>
</feature>
<organism evidence="10 11">
    <name type="scientific">Pseudoclavibacter chungangensis</name>
    <dbReference type="NCBI Taxonomy" id="587635"/>
    <lineage>
        <taxon>Bacteria</taxon>
        <taxon>Bacillati</taxon>
        <taxon>Actinomycetota</taxon>
        <taxon>Actinomycetes</taxon>
        <taxon>Micrococcales</taxon>
        <taxon>Microbacteriaceae</taxon>
        <taxon>Pseudoclavibacter</taxon>
    </lineage>
</organism>
<reference evidence="10 11" key="1">
    <citation type="submission" date="2019-09" db="EMBL/GenBank/DDBJ databases">
        <title>Phylogeny of genus Pseudoclavibacter and closely related genus.</title>
        <authorList>
            <person name="Li Y."/>
        </authorList>
    </citation>
    <scope>NUCLEOTIDE SEQUENCE [LARGE SCALE GENOMIC DNA]</scope>
    <source>
        <strain evidence="10 11">DSM 23821</strain>
    </source>
</reference>
<dbReference type="GO" id="GO:0005886">
    <property type="term" value="C:plasma membrane"/>
    <property type="evidence" value="ECO:0007669"/>
    <property type="project" value="UniProtKB-SubCell"/>
</dbReference>
<gene>
    <name evidence="10" type="ORF">F8O01_00805</name>
</gene>
<dbReference type="PANTHER" id="PTHR21716:SF53">
    <property type="entry name" value="PERMEASE PERM-RELATED"/>
    <property type="match status" value="1"/>
</dbReference>
<keyword evidence="7 9" id="KW-0472">Membrane</keyword>
<dbReference type="Proteomes" id="UP000467240">
    <property type="component" value="Unassembled WGS sequence"/>
</dbReference>
<dbReference type="AlphaFoldDB" id="A0A7J5C411"/>
<feature type="transmembrane region" description="Helical" evidence="9">
    <location>
        <begin position="304"/>
        <end position="332"/>
    </location>
</feature>
<evidence type="ECO:0000313" key="11">
    <source>
        <dbReference type="Proteomes" id="UP000467240"/>
    </source>
</evidence>
<feature type="region of interest" description="Disordered" evidence="8">
    <location>
        <begin position="435"/>
        <end position="454"/>
    </location>
</feature>
<name>A0A7J5C411_9MICO</name>
<dbReference type="Pfam" id="PF01594">
    <property type="entry name" value="AI-2E_transport"/>
    <property type="match status" value="1"/>
</dbReference>
<keyword evidence="4" id="KW-1003">Cell membrane</keyword>
<feature type="transmembrane region" description="Helical" evidence="9">
    <location>
        <begin position="149"/>
        <end position="174"/>
    </location>
</feature>
<feature type="transmembrane region" description="Helical" evidence="9">
    <location>
        <begin position="92"/>
        <end position="112"/>
    </location>
</feature>
<evidence type="ECO:0000256" key="2">
    <source>
        <dbReference type="ARBA" id="ARBA00009773"/>
    </source>
</evidence>
<evidence type="ECO:0000313" key="10">
    <source>
        <dbReference type="EMBL" id="KAB1662520.1"/>
    </source>
</evidence>
<evidence type="ECO:0000256" key="6">
    <source>
        <dbReference type="ARBA" id="ARBA00022989"/>
    </source>
</evidence>
<evidence type="ECO:0000256" key="1">
    <source>
        <dbReference type="ARBA" id="ARBA00004651"/>
    </source>
</evidence>
<evidence type="ECO:0000256" key="4">
    <source>
        <dbReference type="ARBA" id="ARBA00022475"/>
    </source>
</evidence>
<dbReference type="EMBL" id="WBJZ01000001">
    <property type="protein sequence ID" value="KAB1662520.1"/>
    <property type="molecule type" value="Genomic_DNA"/>
</dbReference>
<evidence type="ECO:0000256" key="9">
    <source>
        <dbReference type="SAM" id="Phobius"/>
    </source>
</evidence>
<feature type="transmembrane region" description="Helical" evidence="9">
    <location>
        <begin position="338"/>
        <end position="367"/>
    </location>
</feature>
<evidence type="ECO:0000256" key="8">
    <source>
        <dbReference type="SAM" id="MobiDB-lite"/>
    </source>
</evidence>
<dbReference type="PANTHER" id="PTHR21716">
    <property type="entry name" value="TRANSMEMBRANE PROTEIN"/>
    <property type="match status" value="1"/>
</dbReference>
<dbReference type="InterPro" id="IPR002549">
    <property type="entry name" value="AI-2E-like"/>
</dbReference>
<keyword evidence="5 9" id="KW-0812">Transmembrane</keyword>
<dbReference type="GO" id="GO:0055085">
    <property type="term" value="P:transmembrane transport"/>
    <property type="evidence" value="ECO:0007669"/>
    <property type="project" value="TreeGrafter"/>
</dbReference>
<evidence type="ECO:0000256" key="5">
    <source>
        <dbReference type="ARBA" id="ARBA00022692"/>
    </source>
</evidence>
<feature type="transmembrane region" description="Helical" evidence="9">
    <location>
        <begin position="118"/>
        <end position="137"/>
    </location>
</feature>
<comment type="subcellular location">
    <subcellularLocation>
        <location evidence="1">Cell membrane</location>
        <topology evidence="1">Multi-pass membrane protein</topology>
    </subcellularLocation>
</comment>
<comment type="similarity">
    <text evidence="2">Belongs to the autoinducer-2 exporter (AI-2E) (TC 2.A.86) family.</text>
</comment>
<feature type="region of interest" description="Disordered" evidence="8">
    <location>
        <begin position="1"/>
        <end position="51"/>
    </location>
</feature>
<dbReference type="OrthoDB" id="9784366at2"/>
<protein>
    <submittedName>
        <fullName evidence="10">AI-2E family transporter</fullName>
    </submittedName>
</protein>
<sequence>MSRIGDFFRGRTSGSGEGSAADAVPPRSGSPRTTVDAPPEEQPANGGNAVSASTANQAVAQAAVEANAMPDEGRGHRPAAVGLMWTDGIGRVSLRALQLIILIALGAGVVWAGLQLSIVVIPVLLALIVASAAYPVIKFLTDRRWPSVLATVAVLLVVALLLSGAIFLVVVLVAGQWTVLRDSAVEGFNQAVAWANSTFGIVVDGDHIAEWLQQLWTFVSSSGLGSAASGITAGISSVATFLTSLVLFFVVLFFFMKDGPLIWGFVTKPFRGAMATRVQLMGARAVEVLGGYIRGTVTVALVDALFIGIGLAIVGVPLAFPLAVIVFITAFIPLVGATLAGIVAALVALVTNGLVAAIIVVGIVVLVNQLEGNFLQPVVLGKSLNLHSLAVLLALTIGTVLGGIVGTLLAVPVAAVGWTLVKSWYEPLEQLKRDVSEDGSRTKPVDRKAASATS</sequence>
<feature type="transmembrane region" description="Helical" evidence="9">
    <location>
        <begin position="388"/>
        <end position="421"/>
    </location>
</feature>
<dbReference type="RefSeq" id="WP_158038952.1">
    <property type="nucleotide sequence ID" value="NZ_JACCFV010000001.1"/>
</dbReference>
<keyword evidence="6 9" id="KW-1133">Transmembrane helix</keyword>